<protein>
    <submittedName>
        <fullName evidence="1">Uncharacterized protein</fullName>
    </submittedName>
</protein>
<name>B5IFE7_ACIB4</name>
<accession>B5IFE7</accession>
<keyword evidence="2" id="KW-1185">Reference proteome</keyword>
<gene>
    <name evidence="1" type="ordered locus">Aboo_0014</name>
</gene>
<dbReference type="AlphaFoldDB" id="B5IFE7"/>
<evidence type="ECO:0000313" key="1">
    <source>
        <dbReference type="EMBL" id="ADD07826.1"/>
    </source>
</evidence>
<dbReference type="KEGG" id="abi:Aboo_0014"/>
<dbReference type="OrthoDB" id="147087at2157"/>
<dbReference type="eggNOG" id="arCOG02780">
    <property type="taxonomic scope" value="Archaea"/>
</dbReference>
<evidence type="ECO:0000313" key="2">
    <source>
        <dbReference type="Proteomes" id="UP000001400"/>
    </source>
</evidence>
<reference evidence="1" key="1">
    <citation type="submission" date="2010-02" db="EMBL/GenBank/DDBJ databases">
        <title>Complete sequence of Aciduliprofundum boonei T469.</title>
        <authorList>
            <consortium name="US DOE Joint Genome Institute"/>
            <person name="Lucas S."/>
            <person name="Copeland A."/>
            <person name="Lapidus A."/>
            <person name="Cheng J.-F."/>
            <person name="Bruce D."/>
            <person name="Goodwin L."/>
            <person name="Pitluck S."/>
            <person name="Saunders E."/>
            <person name="Detter J.C."/>
            <person name="Han C."/>
            <person name="Tapia R."/>
            <person name="Land M."/>
            <person name="Hauser L."/>
            <person name="Kyrpides N."/>
            <person name="Mikhailova N."/>
            <person name="Flores G."/>
            <person name="Reysenbach A.-L."/>
            <person name="Woyke T."/>
        </authorList>
    </citation>
    <scope>NUCLEOTIDE SEQUENCE</scope>
    <source>
        <strain evidence="1">T469</strain>
    </source>
</reference>
<organism evidence="1 2">
    <name type="scientific">Aciduliprofundum boonei (strain DSM 19572 / T469)</name>
    <dbReference type="NCBI Taxonomy" id="439481"/>
    <lineage>
        <taxon>Archaea</taxon>
        <taxon>Methanobacteriati</taxon>
        <taxon>Thermoplasmatota</taxon>
        <taxon>DHVE2 group</taxon>
        <taxon>Candidatus Aciduliprofundum</taxon>
    </lineage>
</organism>
<dbReference type="EMBL" id="CP001941">
    <property type="protein sequence ID" value="ADD07826.1"/>
    <property type="molecule type" value="Genomic_DNA"/>
</dbReference>
<proteinExistence type="predicted"/>
<dbReference type="Proteomes" id="UP000001400">
    <property type="component" value="Chromosome"/>
</dbReference>
<sequence length="323" mass="37300">MVVDLRELLKKIFALKGIEVLDREPYDYIWVRHEEGLELIYLEENEDVDGDYVLSFARNTEQVHASKTIICIKECTQDARKMAEKLGIELLNRAEFARVLGELIIELYESNKLEELNILEEEDVEVEDFEELESEDEDVIPIFLEEVGDGEERIIKPAISPQEADRIAREYVHGFTQELVLLPYYVFDYSLEVLIEGTIQTKAVKGVLALNALNGKGEFWKRGYETVTRLDIEHRKMEPKIDFEEAKMIAEKSLEEEYSKEEEVKIEGENVTIIEKRKTRPKKGSVKTNFLGLYYLPVWIMSGKGGMIMINAVTGATMKGKIY</sequence>
<dbReference type="GeneID" id="8826948"/>
<dbReference type="STRING" id="439481.Aboo_0014"/>
<dbReference type="HOGENOM" id="CLU_862214_0_0_2"/>
<dbReference type="RefSeq" id="WP_008085392.1">
    <property type="nucleotide sequence ID" value="NC_013926.1"/>
</dbReference>